<evidence type="ECO:0000313" key="2">
    <source>
        <dbReference type="Proteomes" id="UP000824120"/>
    </source>
</evidence>
<organism evidence="1 2">
    <name type="scientific">Solanum commersonii</name>
    <name type="common">Commerson's wild potato</name>
    <name type="synonym">Commerson's nightshade</name>
    <dbReference type="NCBI Taxonomy" id="4109"/>
    <lineage>
        <taxon>Eukaryota</taxon>
        <taxon>Viridiplantae</taxon>
        <taxon>Streptophyta</taxon>
        <taxon>Embryophyta</taxon>
        <taxon>Tracheophyta</taxon>
        <taxon>Spermatophyta</taxon>
        <taxon>Magnoliopsida</taxon>
        <taxon>eudicotyledons</taxon>
        <taxon>Gunneridae</taxon>
        <taxon>Pentapetalae</taxon>
        <taxon>asterids</taxon>
        <taxon>lamiids</taxon>
        <taxon>Solanales</taxon>
        <taxon>Solanaceae</taxon>
        <taxon>Solanoideae</taxon>
        <taxon>Solaneae</taxon>
        <taxon>Solanum</taxon>
    </lineage>
</organism>
<evidence type="ECO:0000313" key="1">
    <source>
        <dbReference type="EMBL" id="KAG5610633.1"/>
    </source>
</evidence>
<gene>
    <name evidence="1" type="ORF">H5410_021914</name>
</gene>
<dbReference type="Proteomes" id="UP000824120">
    <property type="component" value="Chromosome 4"/>
</dbReference>
<dbReference type="AlphaFoldDB" id="A0A9J5ZCP9"/>
<sequence length="59" mass="6944">MYDQRRVILLSTLEEKHDYCMRHSNGIIRIFISIQLVHLRYVSAIIEKSTDHNSSKING</sequence>
<accession>A0A9J5ZCP9</accession>
<name>A0A9J5ZCP9_SOLCO</name>
<dbReference type="EMBL" id="JACXVP010000004">
    <property type="protein sequence ID" value="KAG5610633.1"/>
    <property type="molecule type" value="Genomic_DNA"/>
</dbReference>
<comment type="caution">
    <text evidence="1">The sequence shown here is derived from an EMBL/GenBank/DDBJ whole genome shotgun (WGS) entry which is preliminary data.</text>
</comment>
<reference evidence="1 2" key="1">
    <citation type="submission" date="2020-09" db="EMBL/GenBank/DDBJ databases">
        <title>De no assembly of potato wild relative species, Solanum commersonii.</title>
        <authorList>
            <person name="Cho K."/>
        </authorList>
    </citation>
    <scope>NUCLEOTIDE SEQUENCE [LARGE SCALE GENOMIC DNA]</scope>
    <source>
        <strain evidence="1">LZ3.2</strain>
        <tissue evidence="1">Leaf</tissue>
    </source>
</reference>
<proteinExistence type="predicted"/>
<protein>
    <submittedName>
        <fullName evidence="1">Uncharacterized protein</fullName>
    </submittedName>
</protein>
<keyword evidence="2" id="KW-1185">Reference proteome</keyword>